<evidence type="ECO:0000256" key="2">
    <source>
        <dbReference type="SAM" id="MobiDB-lite"/>
    </source>
</evidence>
<keyword evidence="1" id="KW-0175">Coiled coil</keyword>
<protein>
    <submittedName>
        <fullName evidence="3">Uncharacterized protein</fullName>
    </submittedName>
</protein>
<feature type="coiled-coil region" evidence="1">
    <location>
        <begin position="150"/>
        <end position="177"/>
    </location>
</feature>
<name>A0A235BRD2_UNCW3</name>
<evidence type="ECO:0000313" key="4">
    <source>
        <dbReference type="Proteomes" id="UP000215559"/>
    </source>
</evidence>
<comment type="caution">
    <text evidence="3">The sequence shown here is derived from an EMBL/GenBank/DDBJ whole genome shotgun (WGS) entry which is preliminary data.</text>
</comment>
<feature type="region of interest" description="Disordered" evidence="2">
    <location>
        <begin position="198"/>
        <end position="224"/>
    </location>
</feature>
<gene>
    <name evidence="3" type="ORF">CH330_07690</name>
</gene>
<dbReference type="AlphaFoldDB" id="A0A235BRD2"/>
<sequence>MSSHSSRPGNRGLTAWLDVDRQNFRRAVRFLRKTSTLQDEDEVILSYRNGSLEVTTIGTSALVDATGSWPGHARTKFRKLNIFSRLSYRKRKLRFEVRDDELRLETVKIHCFWYPTKESPIILPLYAPLLKVLGLQLKYSDEQLINSGVMARLLKALREKEQLIESATRALRELGVEDAESVVRKLAEEGICKVNESASSNQALARGQQGGTNGDANLPRRHDD</sequence>
<evidence type="ECO:0000313" key="3">
    <source>
        <dbReference type="EMBL" id="OYD14784.1"/>
    </source>
</evidence>
<proteinExistence type="predicted"/>
<dbReference type="EMBL" id="NOZP01000137">
    <property type="protein sequence ID" value="OYD14784.1"/>
    <property type="molecule type" value="Genomic_DNA"/>
</dbReference>
<accession>A0A235BRD2</accession>
<organism evidence="3 4">
    <name type="scientific">candidate division WOR-3 bacterium JGI_Cruoil_03_51_56</name>
    <dbReference type="NCBI Taxonomy" id="1973747"/>
    <lineage>
        <taxon>Bacteria</taxon>
        <taxon>Bacteria division WOR-3</taxon>
    </lineage>
</organism>
<dbReference type="Proteomes" id="UP000215559">
    <property type="component" value="Unassembled WGS sequence"/>
</dbReference>
<reference evidence="3 4" key="1">
    <citation type="submission" date="2017-07" db="EMBL/GenBank/DDBJ databases">
        <title>Recovery of genomes from metagenomes via a dereplication, aggregation, and scoring strategy.</title>
        <authorList>
            <person name="Sieber C.M."/>
            <person name="Probst A.J."/>
            <person name="Sharrar A."/>
            <person name="Thomas B.C."/>
            <person name="Hess M."/>
            <person name="Tringe S.G."/>
            <person name="Banfield J.F."/>
        </authorList>
    </citation>
    <scope>NUCLEOTIDE SEQUENCE [LARGE SCALE GENOMIC DNA]</scope>
    <source>
        <strain evidence="3">JGI_Cruoil_03_51_56</strain>
    </source>
</reference>
<evidence type="ECO:0000256" key="1">
    <source>
        <dbReference type="SAM" id="Coils"/>
    </source>
</evidence>